<dbReference type="InterPro" id="IPR004323">
    <property type="entry name" value="Ion_tolerance_CutA"/>
</dbReference>
<dbReference type="RefSeq" id="WP_171589106.1">
    <property type="nucleotide sequence ID" value="NZ_JABGBO010000008.1"/>
</dbReference>
<dbReference type="AlphaFoldDB" id="A0A7Y4P6P6"/>
<dbReference type="SUPFAM" id="SSF54913">
    <property type="entry name" value="GlnB-like"/>
    <property type="match status" value="1"/>
</dbReference>
<dbReference type="GO" id="GO:0010038">
    <property type="term" value="P:response to metal ion"/>
    <property type="evidence" value="ECO:0007669"/>
    <property type="project" value="InterPro"/>
</dbReference>
<name>A0A7Y4P6P6_9BURK</name>
<evidence type="ECO:0000256" key="1">
    <source>
        <dbReference type="ARBA" id="ARBA00010169"/>
    </source>
</evidence>
<dbReference type="Gene3D" id="3.30.70.120">
    <property type="match status" value="1"/>
</dbReference>
<dbReference type="InterPro" id="IPR015867">
    <property type="entry name" value="N-reg_PII/ATP_PRibTrfase_C"/>
</dbReference>
<accession>A0A7Y4P6P6</accession>
<evidence type="ECO:0000313" key="3">
    <source>
        <dbReference type="Proteomes" id="UP000541421"/>
    </source>
</evidence>
<dbReference type="GO" id="GO:0005507">
    <property type="term" value="F:copper ion binding"/>
    <property type="evidence" value="ECO:0007669"/>
    <property type="project" value="TreeGrafter"/>
</dbReference>
<proteinExistence type="inferred from homology"/>
<protein>
    <submittedName>
        <fullName evidence="2">Divalent-cation tolerance protein CutA</fullName>
    </submittedName>
</protein>
<dbReference type="Pfam" id="PF03091">
    <property type="entry name" value="CutA1"/>
    <property type="match status" value="1"/>
</dbReference>
<comment type="similarity">
    <text evidence="1">Belongs to the CutA family.</text>
</comment>
<evidence type="ECO:0000313" key="2">
    <source>
        <dbReference type="EMBL" id="NOL50129.1"/>
    </source>
</evidence>
<organism evidence="2 3">
    <name type="scientific">Pelistega europaea</name>
    <dbReference type="NCBI Taxonomy" id="106147"/>
    <lineage>
        <taxon>Bacteria</taxon>
        <taxon>Pseudomonadati</taxon>
        <taxon>Pseudomonadota</taxon>
        <taxon>Betaproteobacteria</taxon>
        <taxon>Burkholderiales</taxon>
        <taxon>Alcaligenaceae</taxon>
        <taxon>Pelistega</taxon>
    </lineage>
</organism>
<dbReference type="PANTHER" id="PTHR23419">
    <property type="entry name" value="DIVALENT CATION TOLERANCE CUTA-RELATED"/>
    <property type="match status" value="1"/>
</dbReference>
<keyword evidence="3" id="KW-1185">Reference proteome</keyword>
<comment type="caution">
    <text evidence="2">The sequence shown here is derived from an EMBL/GenBank/DDBJ whole genome shotgun (WGS) entry which is preliminary data.</text>
</comment>
<dbReference type="InterPro" id="IPR011322">
    <property type="entry name" value="N-reg_PII-like_a/b"/>
</dbReference>
<dbReference type="Proteomes" id="UP000541421">
    <property type="component" value="Unassembled WGS sequence"/>
</dbReference>
<sequence>MQASALIIQTTAPDLLFAKRLAHILVEDHFAACVHIGHQGLSLYLWQDSLEGSEEVLLTIKTSSKAAQACMDKIRELHPYDLPEIICLPIIGGDAQYLAWIEQQTQLPTEC</sequence>
<dbReference type="EMBL" id="JABGBO010000008">
    <property type="protein sequence ID" value="NOL50129.1"/>
    <property type="molecule type" value="Genomic_DNA"/>
</dbReference>
<reference evidence="2 3" key="1">
    <citation type="submission" date="2020-05" db="EMBL/GenBank/DDBJ databases">
        <authorList>
            <person name="Niu N."/>
        </authorList>
    </citation>
    <scope>NUCLEOTIDE SEQUENCE [LARGE SCALE GENOMIC DNA]</scope>
    <source>
        <strain evidence="2 3">LMG10982</strain>
    </source>
</reference>
<gene>
    <name evidence="2" type="ORF">HKX40_08275</name>
</gene>
<dbReference type="PANTHER" id="PTHR23419:SF8">
    <property type="entry name" value="FI09726P"/>
    <property type="match status" value="1"/>
</dbReference>